<dbReference type="PANTHER" id="PTHR43708:SF5">
    <property type="entry name" value="CONSERVED EXPRESSED OXIDOREDUCTASE (EUROFUNG)-RELATED"/>
    <property type="match status" value="1"/>
</dbReference>
<sequence>MALTTLIVGFGYAARTFHLPFLHGLDDYHVTGVVSSDPGKVRHVLPDCTVYPSLELALATQHFDLVIITTPNPLHGAQAREALQANCHVLVEKPFVLSSAEAKAIVAIADARGLRICAFHNRRFDGDFVTVRRLVTSNRLGDIKHINSRFDRFRPHPRDRWRENAGEGSGIFWDLGPHLIDQAILLCGKPKSISGYLHIMRDKGQSVDNFELTLHYPSLNYHIGSSPLQANETLRFELQGTQGSYRQYGLDPQELQLKQGGSPFTKDFGAGANDGLLCTPENCEAISLETGRYLQFFKQFARSITANVAPPVSVTEMLTNIEVLATVANCAASKSGHISIEL</sequence>
<dbReference type="InterPro" id="IPR000683">
    <property type="entry name" value="Gfo/Idh/MocA-like_OxRdtase_N"/>
</dbReference>
<keyword evidence="2" id="KW-0732">Signal</keyword>
<dbReference type="EMBL" id="JAPFRD010000011">
    <property type="protein sequence ID" value="MCW8109092.1"/>
    <property type="molecule type" value="Genomic_DNA"/>
</dbReference>
<keyword evidence="3" id="KW-0560">Oxidoreductase</keyword>
<evidence type="ECO:0000259" key="5">
    <source>
        <dbReference type="Pfam" id="PF22725"/>
    </source>
</evidence>
<evidence type="ECO:0000256" key="2">
    <source>
        <dbReference type="ARBA" id="ARBA00022729"/>
    </source>
</evidence>
<reference evidence="6" key="1">
    <citation type="submission" date="2022-11" db="EMBL/GenBank/DDBJ databases">
        <title>Alteromonas sp. nov., isolated from sea water of the Qingdao.</title>
        <authorList>
            <person name="Wang Q."/>
        </authorList>
    </citation>
    <scope>NUCLEOTIDE SEQUENCE</scope>
    <source>
        <strain evidence="6">ASW11-7</strain>
    </source>
</reference>
<accession>A0ABT3P8J8</accession>
<comment type="similarity">
    <text evidence="1">Belongs to the Gfo/Idh/MocA family.</text>
</comment>
<dbReference type="InterPro" id="IPR055170">
    <property type="entry name" value="GFO_IDH_MocA-like_dom"/>
</dbReference>
<dbReference type="RefSeq" id="WP_265617837.1">
    <property type="nucleotide sequence ID" value="NZ_JAPFRD010000011.1"/>
</dbReference>
<evidence type="ECO:0000313" key="7">
    <source>
        <dbReference type="Proteomes" id="UP001142810"/>
    </source>
</evidence>
<evidence type="ECO:0000259" key="4">
    <source>
        <dbReference type="Pfam" id="PF01408"/>
    </source>
</evidence>
<name>A0ABT3P8J8_9ALTE</name>
<feature type="domain" description="GFO/IDH/MocA-like oxidoreductase" evidence="5">
    <location>
        <begin position="128"/>
        <end position="246"/>
    </location>
</feature>
<evidence type="ECO:0000256" key="1">
    <source>
        <dbReference type="ARBA" id="ARBA00010928"/>
    </source>
</evidence>
<dbReference type="InterPro" id="IPR051317">
    <property type="entry name" value="Gfo/Idh/MocA_oxidoreduct"/>
</dbReference>
<keyword evidence="7" id="KW-1185">Reference proteome</keyword>
<feature type="domain" description="Gfo/Idh/MocA-like oxidoreductase N-terminal" evidence="4">
    <location>
        <begin position="5"/>
        <end position="116"/>
    </location>
</feature>
<dbReference type="SUPFAM" id="SSF51735">
    <property type="entry name" value="NAD(P)-binding Rossmann-fold domains"/>
    <property type="match status" value="1"/>
</dbReference>
<dbReference type="Gene3D" id="3.30.360.10">
    <property type="entry name" value="Dihydrodipicolinate Reductase, domain 2"/>
    <property type="match status" value="1"/>
</dbReference>
<dbReference type="PANTHER" id="PTHR43708">
    <property type="entry name" value="CONSERVED EXPRESSED OXIDOREDUCTASE (EUROFUNG)"/>
    <property type="match status" value="1"/>
</dbReference>
<dbReference type="Pfam" id="PF01408">
    <property type="entry name" value="GFO_IDH_MocA"/>
    <property type="match status" value="1"/>
</dbReference>
<dbReference type="InterPro" id="IPR036291">
    <property type="entry name" value="NAD(P)-bd_dom_sf"/>
</dbReference>
<proteinExistence type="inferred from homology"/>
<evidence type="ECO:0000313" key="6">
    <source>
        <dbReference type="EMBL" id="MCW8109092.1"/>
    </source>
</evidence>
<dbReference type="SUPFAM" id="SSF55347">
    <property type="entry name" value="Glyceraldehyde-3-phosphate dehydrogenase-like, C-terminal domain"/>
    <property type="match status" value="1"/>
</dbReference>
<gene>
    <name evidence="6" type="ORF">OPS25_11350</name>
</gene>
<organism evidence="6 7">
    <name type="scientific">Alteromonas aquimaris</name>
    <dbReference type="NCBI Taxonomy" id="2998417"/>
    <lineage>
        <taxon>Bacteria</taxon>
        <taxon>Pseudomonadati</taxon>
        <taxon>Pseudomonadota</taxon>
        <taxon>Gammaproteobacteria</taxon>
        <taxon>Alteromonadales</taxon>
        <taxon>Alteromonadaceae</taxon>
        <taxon>Alteromonas/Salinimonas group</taxon>
        <taxon>Alteromonas</taxon>
    </lineage>
</organism>
<dbReference type="Gene3D" id="3.40.50.720">
    <property type="entry name" value="NAD(P)-binding Rossmann-like Domain"/>
    <property type="match status" value="1"/>
</dbReference>
<dbReference type="Pfam" id="PF22725">
    <property type="entry name" value="GFO_IDH_MocA_C3"/>
    <property type="match status" value="1"/>
</dbReference>
<dbReference type="Proteomes" id="UP001142810">
    <property type="component" value="Unassembled WGS sequence"/>
</dbReference>
<protein>
    <submittedName>
        <fullName evidence="6">Gfo/Idh/MocA family oxidoreductase</fullName>
    </submittedName>
</protein>
<evidence type="ECO:0000256" key="3">
    <source>
        <dbReference type="ARBA" id="ARBA00023002"/>
    </source>
</evidence>
<comment type="caution">
    <text evidence="6">The sequence shown here is derived from an EMBL/GenBank/DDBJ whole genome shotgun (WGS) entry which is preliminary data.</text>
</comment>